<name>A0A7W8E3M3_9BACT</name>
<evidence type="ECO:0000259" key="1">
    <source>
        <dbReference type="Pfam" id="PF01569"/>
    </source>
</evidence>
<dbReference type="PANTHER" id="PTHR34599">
    <property type="entry name" value="PEROXIDASE-RELATED"/>
    <property type="match status" value="1"/>
</dbReference>
<dbReference type="EMBL" id="JACHIP010000004">
    <property type="protein sequence ID" value="MBB5058143.1"/>
    <property type="molecule type" value="Genomic_DNA"/>
</dbReference>
<feature type="domain" description="Phosphatidic acid phosphatase type 2/haloperoxidase" evidence="1">
    <location>
        <begin position="408"/>
        <end position="503"/>
    </location>
</feature>
<dbReference type="PROSITE" id="PS51257">
    <property type="entry name" value="PROKAR_LIPOPROTEIN"/>
    <property type="match status" value="1"/>
</dbReference>
<organism evidence="2 3">
    <name type="scientific">Granulicella aggregans</name>
    <dbReference type="NCBI Taxonomy" id="474949"/>
    <lineage>
        <taxon>Bacteria</taxon>
        <taxon>Pseudomonadati</taxon>
        <taxon>Acidobacteriota</taxon>
        <taxon>Terriglobia</taxon>
        <taxon>Terriglobales</taxon>
        <taxon>Acidobacteriaceae</taxon>
        <taxon>Granulicella</taxon>
    </lineage>
</organism>
<dbReference type="InterPro" id="IPR052559">
    <property type="entry name" value="V-haloperoxidase"/>
</dbReference>
<reference evidence="2 3" key="1">
    <citation type="submission" date="2020-08" db="EMBL/GenBank/DDBJ databases">
        <title>Genomic Encyclopedia of Type Strains, Phase IV (KMG-V): Genome sequencing to study the core and pangenomes of soil and plant-associated prokaryotes.</title>
        <authorList>
            <person name="Whitman W."/>
        </authorList>
    </citation>
    <scope>NUCLEOTIDE SEQUENCE [LARGE SCALE GENOMIC DNA]</scope>
    <source>
        <strain evidence="2 3">M8UP14</strain>
    </source>
</reference>
<dbReference type="CDD" id="cd03398">
    <property type="entry name" value="PAP2_haloperoxidase"/>
    <property type="match status" value="1"/>
</dbReference>
<dbReference type="AlphaFoldDB" id="A0A7W8E3M3"/>
<keyword evidence="3" id="KW-1185">Reference proteome</keyword>
<dbReference type="PANTHER" id="PTHR34599:SF1">
    <property type="entry name" value="PHOSPHATIDIC ACID PHOSPHATASE TYPE 2_HALOPEROXIDASE DOMAIN-CONTAINING PROTEIN"/>
    <property type="match status" value="1"/>
</dbReference>
<dbReference type="Pfam" id="PF01569">
    <property type="entry name" value="PAP2"/>
    <property type="match status" value="1"/>
</dbReference>
<sequence length="522" mass="55765">MIKNTHLHKTSRIIVSTLSLGITLLGAGCGKSIPSSEQLSPITPSAPDSNAGSWKMIVLSGPTQVPVAAPVAVTDAGYLSELAAIKTGQASLTDAQKTSITYWSAGGVLRWNEYLRELVARADLPPAPTDGGTYPSPSPTNPFAYPTYPFSNPPYAARAYSYVSVAQFEALKAAWYYKYLYNRPSPSKVDSSIQSLLPATGIPSYPSEDAVEAGVNLALLKLLFPTNVDEITAKAADQQQAAMLAGRASSSDIAAGVALGQAVAAIFTTRAGSDGMKAAAGNAAEWQGLIDSTTARGEIPWLSQETPARPPMLPLFGQVKGWMMSPSDFVTARPGPPPSTSSSQMGTETTEVRNTVNNLTRDQLATVYKWADGVSTVTPPGHWNAIAFPYIEKAQMSEVRTARTFALLNMALHDAAVGCWEAKYHYFNPRPSQLSPDIKVQTGLPNFPSYVSGHSDFSAAAADVLEYLFPDGASYFDSQQQEAAMSRLYAGIHYRSDIEVGMQHGKKIGDFTVNFAKTDGAQ</sequence>
<accession>A0A7W8E3M3</accession>
<dbReference type="InterPro" id="IPR036938">
    <property type="entry name" value="PAP2/HPO_sf"/>
</dbReference>
<dbReference type="RefSeq" id="WP_184217600.1">
    <property type="nucleotide sequence ID" value="NZ_JACHIP010000004.1"/>
</dbReference>
<comment type="caution">
    <text evidence="2">The sequence shown here is derived from an EMBL/GenBank/DDBJ whole genome shotgun (WGS) entry which is preliminary data.</text>
</comment>
<evidence type="ECO:0000313" key="2">
    <source>
        <dbReference type="EMBL" id="MBB5058143.1"/>
    </source>
</evidence>
<proteinExistence type="predicted"/>
<evidence type="ECO:0000313" key="3">
    <source>
        <dbReference type="Proteomes" id="UP000540989"/>
    </source>
</evidence>
<dbReference type="Proteomes" id="UP000540989">
    <property type="component" value="Unassembled WGS sequence"/>
</dbReference>
<dbReference type="InterPro" id="IPR000326">
    <property type="entry name" value="PAP2/HPO"/>
</dbReference>
<gene>
    <name evidence="2" type="ORF">HDF16_002857</name>
</gene>
<dbReference type="SUPFAM" id="SSF48317">
    <property type="entry name" value="Acid phosphatase/Vanadium-dependent haloperoxidase"/>
    <property type="match status" value="2"/>
</dbReference>
<dbReference type="Gene3D" id="1.10.606.20">
    <property type="match status" value="1"/>
</dbReference>
<protein>
    <submittedName>
        <fullName evidence="2">Membrane-associated phospholipid phosphatase</fullName>
    </submittedName>
</protein>